<feature type="transmembrane region" description="Helical" evidence="1">
    <location>
        <begin position="28"/>
        <end position="50"/>
    </location>
</feature>
<evidence type="ECO:0000313" key="4">
    <source>
        <dbReference type="Proteomes" id="UP000590964"/>
    </source>
</evidence>
<evidence type="ECO:0000313" key="3">
    <source>
        <dbReference type="EMBL" id="HIH21630.1"/>
    </source>
</evidence>
<comment type="caution">
    <text evidence="3">The sequence shown here is derived from an EMBL/GenBank/DDBJ whole genome shotgun (WGS) entry which is preliminary data.</text>
</comment>
<feature type="transmembrane region" description="Helical" evidence="1">
    <location>
        <begin position="216"/>
        <end position="236"/>
    </location>
</feature>
<feature type="transmembrane region" description="Helical" evidence="1">
    <location>
        <begin position="93"/>
        <end position="116"/>
    </location>
</feature>
<feature type="transmembrane region" description="Helical" evidence="1">
    <location>
        <begin position="122"/>
        <end position="143"/>
    </location>
</feature>
<gene>
    <name evidence="3" type="ORF">HA222_03165</name>
</gene>
<keyword evidence="1" id="KW-0812">Transmembrane</keyword>
<dbReference type="InterPro" id="IPR002823">
    <property type="entry name" value="DUF112_TM"/>
</dbReference>
<dbReference type="AlphaFoldDB" id="A0A7J4JXA5"/>
<dbReference type="EMBL" id="DUFW01000050">
    <property type="protein sequence ID" value="HIH21630.1"/>
    <property type="molecule type" value="Genomic_DNA"/>
</dbReference>
<dbReference type="PANTHER" id="PTHR42204">
    <property type="entry name" value="INTEGRAL MEMBRANE PROTEIN"/>
    <property type="match status" value="1"/>
</dbReference>
<feature type="non-terminal residue" evidence="3">
    <location>
        <position position="312"/>
    </location>
</feature>
<feature type="transmembrane region" description="Helical" evidence="1">
    <location>
        <begin position="177"/>
        <end position="195"/>
    </location>
</feature>
<feature type="transmembrane region" description="Helical" evidence="1">
    <location>
        <begin position="256"/>
        <end position="279"/>
    </location>
</feature>
<sequence length="312" mass="33243">MLELLLFVGIGIFLGVFSGLAPGIHLNTISFLIVAFAIQGDFNLAVLIVAMSVTHAFVDFVPNILLGASDNESSMLSTLPGHRMFLQGKALEAVKLSSIGCLLGVIFALLSSAIFVKFAFQISSFLPSIIPFLLLAVLALMVFSEKGFWKKLAALAVMLLSGFLGLQALSFSSVQNSLLALVTGFFAASSLIWSLKQKTVFVKQEGGEIEIEKKPALLSGFFGSIAGGLTALLPSLGPSEAAFMIRKIAGKIGTRAYLVLLGSISSSNLVFSFFMLYFFSKTRTGTAVALEQIVALSQNQFFVLLGVVLFTA</sequence>
<reference evidence="4" key="1">
    <citation type="journal article" date="2020" name="bioRxiv">
        <title>A rank-normalized archaeal taxonomy based on genome phylogeny resolves widespread incomplete and uneven classifications.</title>
        <authorList>
            <person name="Rinke C."/>
            <person name="Chuvochina M."/>
            <person name="Mussig A.J."/>
            <person name="Chaumeil P.-A."/>
            <person name="Waite D.W."/>
            <person name="Whitman W.B."/>
            <person name="Parks D.H."/>
            <person name="Hugenholtz P."/>
        </authorList>
    </citation>
    <scope>NUCLEOTIDE SEQUENCE [LARGE SCALE GENOMIC DNA]</scope>
</reference>
<keyword evidence="1" id="KW-1133">Transmembrane helix</keyword>
<feature type="transmembrane region" description="Helical" evidence="1">
    <location>
        <begin position="152"/>
        <end position="171"/>
    </location>
</feature>
<accession>A0A7J4JXA5</accession>
<evidence type="ECO:0000256" key="1">
    <source>
        <dbReference type="SAM" id="Phobius"/>
    </source>
</evidence>
<protein>
    <recommendedName>
        <fullName evidence="2">DUF112 domain-containing protein</fullName>
    </recommendedName>
</protein>
<dbReference type="Pfam" id="PF01970">
    <property type="entry name" value="TctA"/>
    <property type="match status" value="1"/>
</dbReference>
<organism evidence="3 4">
    <name type="scientific">Candidatus Iainarchaeum sp</name>
    <dbReference type="NCBI Taxonomy" id="3101447"/>
    <lineage>
        <taxon>Archaea</taxon>
        <taxon>Candidatus Iainarchaeota</taxon>
        <taxon>Candidatus Iainarchaeia</taxon>
        <taxon>Candidatus Iainarchaeales</taxon>
        <taxon>Candidatus Iainarchaeaceae</taxon>
        <taxon>Candidatus Iainarchaeum</taxon>
    </lineage>
</organism>
<feature type="domain" description="DUF112" evidence="2">
    <location>
        <begin position="5"/>
        <end position="295"/>
    </location>
</feature>
<evidence type="ECO:0000259" key="2">
    <source>
        <dbReference type="Pfam" id="PF01970"/>
    </source>
</evidence>
<name>A0A7J4JXA5_9ARCH</name>
<dbReference type="Proteomes" id="UP000590964">
    <property type="component" value="Unassembled WGS sequence"/>
</dbReference>
<proteinExistence type="predicted"/>
<keyword evidence="1" id="KW-0472">Membrane</keyword>
<dbReference type="PANTHER" id="PTHR42204:SF1">
    <property type="entry name" value="INTEGRAL MEMBRANE PROTEIN"/>
    <property type="match status" value="1"/>
</dbReference>